<dbReference type="InterPro" id="IPR011990">
    <property type="entry name" value="TPR-like_helical_dom_sf"/>
</dbReference>
<gene>
    <name evidence="7" type="ORF">ETSY1_42955</name>
</gene>
<evidence type="ECO:0000256" key="2">
    <source>
        <dbReference type="ARBA" id="ARBA00022840"/>
    </source>
</evidence>
<feature type="DNA-binding region" description="OmpR/PhoB-type" evidence="4">
    <location>
        <begin position="1"/>
        <end position="82"/>
    </location>
</feature>
<proteinExistence type="predicted"/>
<dbReference type="AlphaFoldDB" id="W4L3W5"/>
<reference evidence="7 8" key="1">
    <citation type="journal article" date="2014" name="Nature">
        <title>An environmental bacterial taxon with a large and distinct metabolic repertoire.</title>
        <authorList>
            <person name="Wilson M.C."/>
            <person name="Mori T."/>
            <person name="Ruckert C."/>
            <person name="Uria A.R."/>
            <person name="Helf M.J."/>
            <person name="Takada K."/>
            <person name="Gernert C."/>
            <person name="Steffens U.A."/>
            <person name="Heycke N."/>
            <person name="Schmitt S."/>
            <person name="Rinke C."/>
            <person name="Helfrich E.J."/>
            <person name="Brachmann A.O."/>
            <person name="Gurgui C."/>
            <person name="Wakimoto T."/>
            <person name="Kracht M."/>
            <person name="Crusemann M."/>
            <person name="Hentschel U."/>
            <person name="Abe I."/>
            <person name="Matsunaga S."/>
            <person name="Kalinowski J."/>
            <person name="Takeyama H."/>
            <person name="Piel J."/>
        </authorList>
    </citation>
    <scope>NUCLEOTIDE SEQUENCE [LARGE SCALE GENOMIC DNA]</scope>
    <source>
        <strain evidence="8">TSY1</strain>
    </source>
</reference>
<feature type="domain" description="OmpR/PhoB-type" evidence="6">
    <location>
        <begin position="1"/>
        <end position="82"/>
    </location>
</feature>
<comment type="caution">
    <text evidence="7">The sequence shown here is derived from an EMBL/GenBank/DDBJ whole genome shotgun (WGS) entry which is preliminary data.</text>
</comment>
<dbReference type="InterPro" id="IPR001867">
    <property type="entry name" value="OmpR/PhoB-type_DNA-bd"/>
</dbReference>
<organism evidence="7 8">
    <name type="scientific">Entotheonella factor</name>
    <dbReference type="NCBI Taxonomy" id="1429438"/>
    <lineage>
        <taxon>Bacteria</taxon>
        <taxon>Pseudomonadati</taxon>
        <taxon>Nitrospinota/Tectimicrobiota group</taxon>
        <taxon>Candidatus Tectimicrobiota</taxon>
        <taxon>Candidatus Entotheonellia</taxon>
        <taxon>Candidatus Entotheonellales</taxon>
        <taxon>Candidatus Entotheonellaceae</taxon>
        <taxon>Candidatus Entotheonella</taxon>
    </lineage>
</organism>
<evidence type="ECO:0000259" key="6">
    <source>
        <dbReference type="PROSITE" id="PS51755"/>
    </source>
</evidence>
<dbReference type="GO" id="GO:0006355">
    <property type="term" value="P:regulation of DNA-templated transcription"/>
    <property type="evidence" value="ECO:0007669"/>
    <property type="project" value="InterPro"/>
</dbReference>
<dbReference type="GO" id="GO:0000160">
    <property type="term" value="P:phosphorelay signal transduction system"/>
    <property type="evidence" value="ECO:0007669"/>
    <property type="project" value="InterPro"/>
</dbReference>
<dbReference type="HOGENOM" id="CLU_004435_2_1_7"/>
<accession>W4L3W5</accession>
<dbReference type="InterPro" id="IPR041664">
    <property type="entry name" value="AAA_16"/>
</dbReference>
<dbReference type="Gene3D" id="3.40.50.300">
    <property type="entry name" value="P-loop containing nucleotide triphosphate hydrolases"/>
    <property type="match status" value="1"/>
</dbReference>
<evidence type="ECO:0000313" key="7">
    <source>
        <dbReference type="EMBL" id="ETW92599.1"/>
    </source>
</evidence>
<dbReference type="Pfam" id="PF13191">
    <property type="entry name" value="AAA_16"/>
    <property type="match status" value="1"/>
</dbReference>
<evidence type="ECO:0000256" key="3">
    <source>
        <dbReference type="ARBA" id="ARBA00023125"/>
    </source>
</evidence>
<feature type="compositionally biased region" description="Low complexity" evidence="5">
    <location>
        <begin position="99"/>
        <end position="115"/>
    </location>
</feature>
<dbReference type="PANTHER" id="PTHR16305:SF28">
    <property type="entry name" value="GUANYLATE CYCLASE DOMAIN-CONTAINING PROTEIN"/>
    <property type="match status" value="1"/>
</dbReference>
<protein>
    <recommendedName>
        <fullName evidence="6">OmpR/PhoB-type domain-containing protein</fullName>
    </recommendedName>
</protein>
<dbReference type="Proteomes" id="UP000019141">
    <property type="component" value="Unassembled WGS sequence"/>
</dbReference>
<feature type="region of interest" description="Disordered" evidence="5">
    <location>
        <begin position="99"/>
        <end position="123"/>
    </location>
</feature>
<feature type="non-terminal residue" evidence="7">
    <location>
        <position position="814"/>
    </location>
</feature>
<dbReference type="Pfam" id="PF00486">
    <property type="entry name" value="Trans_reg_C"/>
    <property type="match status" value="1"/>
</dbReference>
<name>W4L3W5_ENTF1</name>
<dbReference type="InterPro" id="IPR027417">
    <property type="entry name" value="P-loop_NTPase"/>
</dbReference>
<dbReference type="PROSITE" id="PS51755">
    <property type="entry name" value="OMPR_PHOB"/>
    <property type="match status" value="1"/>
</dbReference>
<dbReference type="SMART" id="SM00862">
    <property type="entry name" value="Trans_reg_C"/>
    <property type="match status" value="1"/>
</dbReference>
<keyword evidence="3 4" id="KW-0238">DNA-binding</keyword>
<evidence type="ECO:0000313" key="8">
    <source>
        <dbReference type="Proteomes" id="UP000019141"/>
    </source>
</evidence>
<dbReference type="SUPFAM" id="SSF46894">
    <property type="entry name" value="C-terminal effector domain of the bipartite response regulators"/>
    <property type="match status" value="1"/>
</dbReference>
<dbReference type="InterPro" id="IPR016032">
    <property type="entry name" value="Sig_transdc_resp-reg_C-effctor"/>
</dbReference>
<dbReference type="GO" id="GO:0005737">
    <property type="term" value="C:cytoplasm"/>
    <property type="evidence" value="ECO:0007669"/>
    <property type="project" value="TreeGrafter"/>
</dbReference>
<dbReference type="Gene3D" id="1.25.40.10">
    <property type="entry name" value="Tetratricopeptide repeat domain"/>
    <property type="match status" value="1"/>
</dbReference>
<dbReference type="InterPro" id="IPR036388">
    <property type="entry name" value="WH-like_DNA-bd_sf"/>
</dbReference>
<dbReference type="EMBL" id="AZHW01001430">
    <property type="protein sequence ID" value="ETW92599.1"/>
    <property type="molecule type" value="Genomic_DNA"/>
</dbReference>
<keyword evidence="2" id="KW-0067">ATP-binding</keyword>
<evidence type="ECO:0000256" key="4">
    <source>
        <dbReference type="PROSITE-ProRule" id="PRU01091"/>
    </source>
</evidence>
<dbReference type="PANTHER" id="PTHR16305">
    <property type="entry name" value="TESTICULAR SOLUBLE ADENYLYL CYCLASE"/>
    <property type="match status" value="1"/>
</dbReference>
<dbReference type="GO" id="GO:0005524">
    <property type="term" value="F:ATP binding"/>
    <property type="evidence" value="ECO:0007669"/>
    <property type="project" value="UniProtKB-KW"/>
</dbReference>
<keyword evidence="8" id="KW-1185">Reference proteome</keyword>
<keyword evidence="1" id="KW-0547">Nucleotide-binding</keyword>
<evidence type="ECO:0000256" key="1">
    <source>
        <dbReference type="ARBA" id="ARBA00022741"/>
    </source>
</evidence>
<dbReference type="CDD" id="cd00383">
    <property type="entry name" value="trans_reg_C"/>
    <property type="match status" value="1"/>
</dbReference>
<dbReference type="Gene3D" id="1.10.10.10">
    <property type="entry name" value="Winged helix-like DNA-binding domain superfamily/Winged helix DNA-binding domain"/>
    <property type="match status" value="1"/>
</dbReference>
<dbReference type="GO" id="GO:0004016">
    <property type="term" value="F:adenylate cyclase activity"/>
    <property type="evidence" value="ECO:0007669"/>
    <property type="project" value="TreeGrafter"/>
</dbReference>
<dbReference type="GO" id="GO:0003677">
    <property type="term" value="F:DNA binding"/>
    <property type="evidence" value="ECO:0007669"/>
    <property type="project" value="UniProtKB-UniRule"/>
</dbReference>
<evidence type="ECO:0000256" key="5">
    <source>
        <dbReference type="SAM" id="MobiDB-lite"/>
    </source>
</evidence>
<dbReference type="SUPFAM" id="SSF52540">
    <property type="entry name" value="P-loop containing nucleoside triphosphate hydrolases"/>
    <property type="match status" value="1"/>
</dbReference>
<dbReference type="SUPFAM" id="SSF48452">
    <property type="entry name" value="TPR-like"/>
    <property type="match status" value="1"/>
</dbReference>
<sequence>MWRNDEMIALPPKPLAVLIYLVQHAGQLVLKETLLDAIWPDSVVSDAVLKTCMSQIRKALGDTAQSPQYVATVHRQGYRFIASVTSFELPSSNAMAAMDMDMKSSSGPPSRASNSHPTSDAPDPLIEREAVFAYLHNRLRQASQGQRQVVFVSGEAGIGKTSVVEAFVTQAMRDRQMLWAFGQCVQHYSAGEAYLSILEALGRLCRGPKGNRIISLMSRYAPTWLLQMPWLLSPSALTRMQQEIHGVTRERMLRELAEVLEAVSTEYLLVLVVEDLHWSDYATLDAITMLARRQERAKLLLLGTYRPVETIVHEHPLRAVIQNLRVHGHGAEYTLDLLSERGVMAYLSAHFPQHQFPEPLSQVLHRRTEGNPLFLVTMTASLLRQGVIGRQDGQWVLQSTIQEVESHVPEGLRFLIEQQLDDLSTYDQLLLAAGSAIGVEFSVAAVAAAAVEDPEQVEARCEQLSRQQRFLRPAGLDIWPDGTVTALYRFAHSLYQQVAYQRMGAGQRVQLHRRLSARLEIAYGEQIHQIAAELARHATQGREIDRAIHFLLHTAENAVRRYALHDAREPLATGLELLSTLPSTPHRTQQELSYLMLLRVVLAATQGLDAPDMMPLLSRMAELYPQVETLSPFIMGFWMGIWAWHLQHLESLRTAEEVAARYLSLAQDQQSQQHIMRASQALGTSLLVLGSPALARQHLERAIAIYDPVQHNPTKMEVTQDPGVTNLCFTAVMLWLLGYPDQALQRCQEAMALAQQLQHPFSLVFALRHMARLHLYRGEYRQMQSRAEALIKLATEQAFHPSIREGSRLCGHHR</sequence>